<dbReference type="InterPro" id="IPR000477">
    <property type="entry name" value="RT_dom"/>
</dbReference>
<sequence length="193" mass="21643">MFSEFYYSLSGIGRINATFLTLIPKKEGPIEIGDFRPIALVNGCYKMIAMVLANRLKAVVGYLVDESQHAFIPGRLLQDGFMSAQECITAVHRDRREGVVIKLDFAKAYDNVDWDFLLHLLRCHGFEQKWIRMISACISTAKGSVLVNGCLVGFSIFRRASDKPYDGNGSLGQVDLWFTMCGWGNEGHPRPIC</sequence>
<dbReference type="EMBL" id="JAUJYO010000013">
    <property type="protein sequence ID" value="KAK1300974.1"/>
    <property type="molecule type" value="Genomic_DNA"/>
</dbReference>
<dbReference type="Proteomes" id="UP001180020">
    <property type="component" value="Unassembled WGS sequence"/>
</dbReference>
<dbReference type="AlphaFoldDB" id="A0AAV9DIT3"/>
<evidence type="ECO:0000259" key="1">
    <source>
        <dbReference type="Pfam" id="PF00078"/>
    </source>
</evidence>
<dbReference type="CDD" id="cd01650">
    <property type="entry name" value="RT_nLTR_like"/>
    <property type="match status" value="1"/>
</dbReference>
<protein>
    <recommendedName>
        <fullName evidence="1">Reverse transcriptase domain-containing protein</fullName>
    </recommendedName>
</protein>
<evidence type="ECO:0000313" key="2">
    <source>
        <dbReference type="EMBL" id="KAK1300974.1"/>
    </source>
</evidence>
<dbReference type="PANTHER" id="PTHR19446">
    <property type="entry name" value="REVERSE TRANSCRIPTASES"/>
    <property type="match status" value="1"/>
</dbReference>
<name>A0AAV9DIT3_ACOCL</name>
<dbReference type="InterPro" id="IPR043502">
    <property type="entry name" value="DNA/RNA_pol_sf"/>
</dbReference>
<accession>A0AAV9DIT3</accession>
<evidence type="ECO:0000313" key="3">
    <source>
        <dbReference type="Proteomes" id="UP001180020"/>
    </source>
</evidence>
<gene>
    <name evidence="2" type="ORF">QJS10_CPB13g01247</name>
</gene>
<proteinExistence type="predicted"/>
<feature type="domain" description="Reverse transcriptase" evidence="1">
    <location>
        <begin position="23"/>
        <end position="153"/>
    </location>
</feature>
<reference evidence="2" key="2">
    <citation type="submission" date="2023-06" db="EMBL/GenBank/DDBJ databases">
        <authorList>
            <person name="Ma L."/>
            <person name="Liu K.-W."/>
            <person name="Li Z."/>
            <person name="Hsiao Y.-Y."/>
            <person name="Qi Y."/>
            <person name="Fu T."/>
            <person name="Tang G."/>
            <person name="Zhang D."/>
            <person name="Sun W.-H."/>
            <person name="Liu D.-K."/>
            <person name="Li Y."/>
            <person name="Chen G.-Z."/>
            <person name="Liu X.-D."/>
            <person name="Liao X.-Y."/>
            <person name="Jiang Y.-T."/>
            <person name="Yu X."/>
            <person name="Hao Y."/>
            <person name="Huang J."/>
            <person name="Zhao X.-W."/>
            <person name="Ke S."/>
            <person name="Chen Y.-Y."/>
            <person name="Wu W.-L."/>
            <person name="Hsu J.-L."/>
            <person name="Lin Y.-F."/>
            <person name="Huang M.-D."/>
            <person name="Li C.-Y."/>
            <person name="Huang L."/>
            <person name="Wang Z.-W."/>
            <person name="Zhao X."/>
            <person name="Zhong W.-Y."/>
            <person name="Peng D.-H."/>
            <person name="Ahmad S."/>
            <person name="Lan S."/>
            <person name="Zhang J.-S."/>
            <person name="Tsai W.-C."/>
            <person name="Van De Peer Y."/>
            <person name="Liu Z.-J."/>
        </authorList>
    </citation>
    <scope>NUCLEOTIDE SEQUENCE</scope>
    <source>
        <strain evidence="2">CP</strain>
        <tissue evidence="2">Leaves</tissue>
    </source>
</reference>
<organism evidence="2 3">
    <name type="scientific">Acorus calamus</name>
    <name type="common">Sweet flag</name>
    <dbReference type="NCBI Taxonomy" id="4465"/>
    <lineage>
        <taxon>Eukaryota</taxon>
        <taxon>Viridiplantae</taxon>
        <taxon>Streptophyta</taxon>
        <taxon>Embryophyta</taxon>
        <taxon>Tracheophyta</taxon>
        <taxon>Spermatophyta</taxon>
        <taxon>Magnoliopsida</taxon>
        <taxon>Liliopsida</taxon>
        <taxon>Acoraceae</taxon>
        <taxon>Acorus</taxon>
    </lineage>
</organism>
<comment type="caution">
    <text evidence="2">The sequence shown here is derived from an EMBL/GenBank/DDBJ whole genome shotgun (WGS) entry which is preliminary data.</text>
</comment>
<dbReference type="SUPFAM" id="SSF56672">
    <property type="entry name" value="DNA/RNA polymerases"/>
    <property type="match status" value="1"/>
</dbReference>
<dbReference type="Pfam" id="PF00078">
    <property type="entry name" value="RVT_1"/>
    <property type="match status" value="1"/>
</dbReference>
<reference evidence="2" key="1">
    <citation type="journal article" date="2023" name="Nat. Commun.">
        <title>Diploid and tetraploid genomes of Acorus and the evolution of monocots.</title>
        <authorList>
            <person name="Ma L."/>
            <person name="Liu K.W."/>
            <person name="Li Z."/>
            <person name="Hsiao Y.Y."/>
            <person name="Qi Y."/>
            <person name="Fu T."/>
            <person name="Tang G.D."/>
            <person name="Zhang D."/>
            <person name="Sun W.H."/>
            <person name="Liu D.K."/>
            <person name="Li Y."/>
            <person name="Chen G.Z."/>
            <person name="Liu X.D."/>
            <person name="Liao X.Y."/>
            <person name="Jiang Y.T."/>
            <person name="Yu X."/>
            <person name="Hao Y."/>
            <person name="Huang J."/>
            <person name="Zhao X.W."/>
            <person name="Ke S."/>
            <person name="Chen Y.Y."/>
            <person name="Wu W.L."/>
            <person name="Hsu J.L."/>
            <person name="Lin Y.F."/>
            <person name="Huang M.D."/>
            <person name="Li C.Y."/>
            <person name="Huang L."/>
            <person name="Wang Z.W."/>
            <person name="Zhao X."/>
            <person name="Zhong W.Y."/>
            <person name="Peng D.H."/>
            <person name="Ahmad S."/>
            <person name="Lan S."/>
            <person name="Zhang J.S."/>
            <person name="Tsai W.C."/>
            <person name="Van de Peer Y."/>
            <person name="Liu Z.J."/>
        </authorList>
    </citation>
    <scope>NUCLEOTIDE SEQUENCE</scope>
    <source>
        <strain evidence="2">CP</strain>
    </source>
</reference>
<keyword evidence="3" id="KW-1185">Reference proteome</keyword>